<evidence type="ECO:0000256" key="5">
    <source>
        <dbReference type="ARBA" id="ARBA00022989"/>
    </source>
</evidence>
<keyword evidence="5 7" id="KW-1133">Transmembrane helix</keyword>
<dbReference type="GO" id="GO:0015853">
    <property type="term" value="P:adenine transport"/>
    <property type="evidence" value="ECO:0007669"/>
    <property type="project" value="TreeGrafter"/>
</dbReference>
<dbReference type="AlphaFoldDB" id="A0A835HN21"/>
<dbReference type="PANTHER" id="PTHR43337">
    <property type="entry name" value="XANTHINE/URACIL PERMEASE C887.17-RELATED"/>
    <property type="match status" value="1"/>
</dbReference>
<keyword evidence="6 7" id="KW-0472">Membrane</keyword>
<evidence type="ECO:0000256" key="1">
    <source>
        <dbReference type="ARBA" id="ARBA00004141"/>
    </source>
</evidence>
<comment type="caution">
    <text evidence="8">The sequence shown here is derived from an EMBL/GenBank/DDBJ whole genome shotgun (WGS) entry which is preliminary data.</text>
</comment>
<evidence type="ECO:0000256" key="7">
    <source>
        <dbReference type="SAM" id="Phobius"/>
    </source>
</evidence>
<reference evidence="8 9" key="1">
    <citation type="submission" date="2020-10" db="EMBL/GenBank/DDBJ databases">
        <title>The Coptis chinensis genome and diversification of protoberbering-type alkaloids.</title>
        <authorList>
            <person name="Wang B."/>
            <person name="Shu S."/>
            <person name="Song C."/>
            <person name="Liu Y."/>
        </authorList>
    </citation>
    <scope>NUCLEOTIDE SEQUENCE [LARGE SCALE GENOMIC DNA]</scope>
    <source>
        <strain evidence="8">HL-2020</strain>
        <tissue evidence="8">Leaf</tissue>
    </source>
</reference>
<proteinExistence type="inferred from homology"/>
<dbReference type="EMBL" id="JADFTS010000006">
    <property type="protein sequence ID" value="KAF9601851.1"/>
    <property type="molecule type" value="Genomic_DNA"/>
</dbReference>
<dbReference type="GO" id="GO:0005886">
    <property type="term" value="C:plasma membrane"/>
    <property type="evidence" value="ECO:0007669"/>
    <property type="project" value="TreeGrafter"/>
</dbReference>
<evidence type="ECO:0000313" key="8">
    <source>
        <dbReference type="EMBL" id="KAF9601851.1"/>
    </source>
</evidence>
<dbReference type="InterPro" id="IPR006043">
    <property type="entry name" value="NCS2"/>
</dbReference>
<feature type="transmembrane region" description="Helical" evidence="7">
    <location>
        <begin position="216"/>
        <end position="236"/>
    </location>
</feature>
<dbReference type="Pfam" id="PF00860">
    <property type="entry name" value="Xan_ur_permease"/>
    <property type="match status" value="1"/>
</dbReference>
<evidence type="ECO:0000256" key="4">
    <source>
        <dbReference type="ARBA" id="ARBA00022692"/>
    </source>
</evidence>
<gene>
    <name evidence="8" type="ORF">IFM89_023616</name>
</gene>
<keyword evidence="4 7" id="KW-0812">Transmembrane</keyword>
<accession>A0A835HN21</accession>
<dbReference type="InterPro" id="IPR045018">
    <property type="entry name" value="Azg-like"/>
</dbReference>
<keyword evidence="3" id="KW-0813">Transport</keyword>
<feature type="transmembrane region" description="Helical" evidence="7">
    <location>
        <begin position="132"/>
        <end position="151"/>
    </location>
</feature>
<organism evidence="8 9">
    <name type="scientific">Coptis chinensis</name>
    <dbReference type="NCBI Taxonomy" id="261450"/>
    <lineage>
        <taxon>Eukaryota</taxon>
        <taxon>Viridiplantae</taxon>
        <taxon>Streptophyta</taxon>
        <taxon>Embryophyta</taxon>
        <taxon>Tracheophyta</taxon>
        <taxon>Spermatophyta</taxon>
        <taxon>Magnoliopsida</taxon>
        <taxon>Ranunculales</taxon>
        <taxon>Ranunculaceae</taxon>
        <taxon>Coptidoideae</taxon>
        <taxon>Coptis</taxon>
    </lineage>
</organism>
<name>A0A835HN21_9MAGN</name>
<dbReference type="PANTHER" id="PTHR43337:SF13">
    <property type="entry name" value="ADENINE_GUANINE PERMEASE AZG2"/>
    <property type="match status" value="1"/>
</dbReference>
<evidence type="ECO:0000256" key="2">
    <source>
        <dbReference type="ARBA" id="ARBA00005697"/>
    </source>
</evidence>
<comment type="subcellular location">
    <subcellularLocation>
        <location evidence="1">Membrane</location>
        <topology evidence="1">Multi-pass membrane protein</topology>
    </subcellularLocation>
</comment>
<dbReference type="Proteomes" id="UP000631114">
    <property type="component" value="Unassembled WGS sequence"/>
</dbReference>
<comment type="similarity">
    <text evidence="2">Belongs to the nucleobase:cation symporter-2 (NCS2) (TC 2.A.40) family. Azg-like subfamily.</text>
</comment>
<dbReference type="OrthoDB" id="1920886at2759"/>
<dbReference type="GO" id="GO:0005345">
    <property type="term" value="F:purine nucleobase transmembrane transporter activity"/>
    <property type="evidence" value="ECO:0007669"/>
    <property type="project" value="TreeGrafter"/>
</dbReference>
<evidence type="ECO:0000256" key="3">
    <source>
        <dbReference type="ARBA" id="ARBA00022448"/>
    </source>
</evidence>
<feature type="transmembrane region" description="Helical" evidence="7">
    <location>
        <begin position="184"/>
        <end position="204"/>
    </location>
</feature>
<sequence>MGREICSMFGGGVCIRLGEWWTRMKKGLNEAVSNSKVGKYFKLEARKSSFTRELRAATATFLTMAYIITVNATILADSGGTCSITDCTPLTMHLSDPSTPHSSLTYTMPGPDCKIKPNSGYMNCLSKIKKDLIVATALSSMIACFAMGILANLPLALAPGMGVNAYFAYNLVGFHGSGSIKYETALAVALVEGCAFLLIAAIGLRGKLARLIPRPVRLATAAGIGLFIALQAFRLMKV</sequence>
<evidence type="ECO:0000256" key="6">
    <source>
        <dbReference type="ARBA" id="ARBA00023136"/>
    </source>
</evidence>
<protein>
    <submittedName>
        <fullName evidence="8">Uncharacterized protein</fullName>
    </submittedName>
</protein>
<evidence type="ECO:0000313" key="9">
    <source>
        <dbReference type="Proteomes" id="UP000631114"/>
    </source>
</evidence>
<keyword evidence="9" id="KW-1185">Reference proteome</keyword>
<dbReference type="GO" id="GO:0015854">
    <property type="term" value="P:guanine transport"/>
    <property type="evidence" value="ECO:0007669"/>
    <property type="project" value="TreeGrafter"/>
</dbReference>